<accession>A0ABT9ECZ7</accession>
<feature type="signal peptide" evidence="1">
    <location>
        <begin position="1"/>
        <end position="22"/>
    </location>
</feature>
<dbReference type="RefSeq" id="WP_305108933.1">
    <property type="nucleotide sequence ID" value="NZ_JAUTWS010000162.1"/>
</dbReference>
<evidence type="ECO:0008006" key="4">
    <source>
        <dbReference type="Google" id="ProtNLM"/>
    </source>
</evidence>
<gene>
    <name evidence="2" type="ORF">Q7A36_37670</name>
</gene>
<dbReference type="EMBL" id="JAUTWS010000162">
    <property type="protein sequence ID" value="MDO9714092.1"/>
    <property type="molecule type" value="Genomic_DNA"/>
</dbReference>
<keyword evidence="3" id="KW-1185">Reference proteome</keyword>
<name>A0ABT9ECZ7_9PROT</name>
<comment type="caution">
    <text evidence="2">The sequence shown here is derived from an EMBL/GenBank/DDBJ whole genome shotgun (WGS) entry which is preliminary data.</text>
</comment>
<dbReference type="Proteomes" id="UP001243009">
    <property type="component" value="Unassembled WGS sequence"/>
</dbReference>
<reference evidence="2 3" key="1">
    <citation type="submission" date="2023-08" db="EMBL/GenBank/DDBJ databases">
        <title>The draft genome sequence of Paracraurococcus sp. LOR1-02.</title>
        <authorList>
            <person name="Kingkaew E."/>
            <person name="Tanasupawat S."/>
        </authorList>
    </citation>
    <scope>NUCLEOTIDE SEQUENCE [LARGE SCALE GENOMIC DNA]</scope>
    <source>
        <strain evidence="2 3">LOR1-02</strain>
    </source>
</reference>
<protein>
    <recommendedName>
        <fullName evidence="4">Outer membrane protein beta-barrel domain-containing protein</fullName>
    </recommendedName>
</protein>
<evidence type="ECO:0000313" key="3">
    <source>
        <dbReference type="Proteomes" id="UP001243009"/>
    </source>
</evidence>
<evidence type="ECO:0000256" key="1">
    <source>
        <dbReference type="SAM" id="SignalP"/>
    </source>
</evidence>
<feature type="chain" id="PRO_5045409146" description="Outer membrane protein beta-barrel domain-containing protein" evidence="1">
    <location>
        <begin position="23"/>
        <end position="257"/>
    </location>
</feature>
<sequence>MRTTLSCFAAIAIILLPSTGRSQPAAPPGGWTFDLTTYGWISAVTGRIGAGPNVVSVDNSFSDTLHQSDSALGFMARGELRRGQLGLFLDGLYSKLGYDDVRLGPATVDATSVVGLLEFGAAYEVANGRFGASDAHPWALDVIGGGRWTHLYNKVSLVGISTAKSTTDWVDPFVGLRLRGRLAPRWDYTLRGDVGGGIGGTRVAWQLYSTVGYSFEMFGHESTVYFGYRALSQDYESAKLVWDVTMHGPVFGLNVRF</sequence>
<organism evidence="2 3">
    <name type="scientific">Paracraurococcus lichenis</name>
    <dbReference type="NCBI Taxonomy" id="3064888"/>
    <lineage>
        <taxon>Bacteria</taxon>
        <taxon>Pseudomonadati</taxon>
        <taxon>Pseudomonadota</taxon>
        <taxon>Alphaproteobacteria</taxon>
        <taxon>Acetobacterales</taxon>
        <taxon>Roseomonadaceae</taxon>
        <taxon>Paracraurococcus</taxon>
    </lineage>
</organism>
<evidence type="ECO:0000313" key="2">
    <source>
        <dbReference type="EMBL" id="MDO9714092.1"/>
    </source>
</evidence>
<proteinExistence type="predicted"/>
<keyword evidence="1" id="KW-0732">Signal</keyword>